<reference evidence="11 12" key="1">
    <citation type="submission" date="2019-11" db="EMBL/GenBank/DDBJ databases">
        <title>Pedobacter sp. HMF7647 Genome sequencing and assembly.</title>
        <authorList>
            <person name="Kang H."/>
            <person name="Kim H."/>
            <person name="Joh K."/>
        </authorList>
    </citation>
    <scope>NUCLEOTIDE SEQUENCE [LARGE SCALE GENOMIC DNA]</scope>
    <source>
        <strain evidence="11 12">HMF7647</strain>
    </source>
</reference>
<evidence type="ECO:0000256" key="8">
    <source>
        <dbReference type="ARBA" id="ARBA00023180"/>
    </source>
</evidence>
<dbReference type="GO" id="GO:0016020">
    <property type="term" value="C:membrane"/>
    <property type="evidence" value="ECO:0007669"/>
    <property type="project" value="TreeGrafter"/>
</dbReference>
<proteinExistence type="inferred from homology"/>
<evidence type="ECO:0000256" key="4">
    <source>
        <dbReference type="ARBA" id="ARBA00022729"/>
    </source>
</evidence>
<accession>A0A7K1Y9N4</accession>
<keyword evidence="8" id="KW-0325">Glycoprotein</keyword>
<dbReference type="Gene3D" id="2.60.120.430">
    <property type="entry name" value="Galactose-binding lectin"/>
    <property type="match status" value="2"/>
</dbReference>
<comment type="similarity">
    <text evidence="2">Belongs to the malectin family.</text>
</comment>
<dbReference type="EMBL" id="WVHT01000004">
    <property type="protein sequence ID" value="MXV51303.1"/>
    <property type="molecule type" value="Genomic_DNA"/>
</dbReference>
<dbReference type="InterPro" id="IPR026444">
    <property type="entry name" value="Secre_tail"/>
</dbReference>
<dbReference type="Proteomes" id="UP000466586">
    <property type="component" value="Unassembled WGS sequence"/>
</dbReference>
<keyword evidence="6" id="KW-1133">Transmembrane helix</keyword>
<keyword evidence="3" id="KW-0812">Transmembrane</keyword>
<evidence type="ECO:0000256" key="7">
    <source>
        <dbReference type="ARBA" id="ARBA00023136"/>
    </source>
</evidence>
<evidence type="ECO:0000256" key="3">
    <source>
        <dbReference type="ARBA" id="ARBA00022692"/>
    </source>
</evidence>
<dbReference type="PANTHER" id="PTHR13460:SF0">
    <property type="entry name" value="MALECTIN"/>
    <property type="match status" value="1"/>
</dbReference>
<dbReference type="Pfam" id="PF11721">
    <property type="entry name" value="Malectin"/>
    <property type="match status" value="1"/>
</dbReference>
<evidence type="ECO:0000256" key="6">
    <source>
        <dbReference type="ARBA" id="ARBA00022989"/>
    </source>
</evidence>
<feature type="domain" description="Malectin" evidence="10">
    <location>
        <begin position="1031"/>
        <end position="1169"/>
    </location>
</feature>
<keyword evidence="9" id="KW-0119">Carbohydrate metabolism</keyword>
<dbReference type="Gene3D" id="2.60.120.200">
    <property type="match status" value="1"/>
</dbReference>
<evidence type="ECO:0000256" key="5">
    <source>
        <dbReference type="ARBA" id="ARBA00022824"/>
    </source>
</evidence>
<name>A0A7K1Y9N4_9SPHI</name>
<keyword evidence="5" id="KW-0256">Endoplasmic reticulum</keyword>
<dbReference type="InterPro" id="IPR008979">
    <property type="entry name" value="Galactose-bd-like_sf"/>
</dbReference>
<dbReference type="InterPro" id="IPR021720">
    <property type="entry name" value="Malectin_dom"/>
</dbReference>
<evidence type="ECO:0000259" key="10">
    <source>
        <dbReference type="Pfam" id="PF11721"/>
    </source>
</evidence>
<evidence type="ECO:0000256" key="9">
    <source>
        <dbReference type="ARBA" id="ARBA00023277"/>
    </source>
</evidence>
<evidence type="ECO:0000313" key="12">
    <source>
        <dbReference type="Proteomes" id="UP000466586"/>
    </source>
</evidence>
<dbReference type="RefSeq" id="WP_160844483.1">
    <property type="nucleotide sequence ID" value="NZ_WVHT01000004.1"/>
</dbReference>
<comment type="caution">
    <text evidence="11">The sequence shown here is derived from an EMBL/GenBank/DDBJ whole genome shotgun (WGS) entry which is preliminary data.</text>
</comment>
<protein>
    <submittedName>
        <fullName evidence="11">T9SS type A sorting domain-containing protein</fullName>
    </submittedName>
</protein>
<dbReference type="GO" id="GO:0030246">
    <property type="term" value="F:carbohydrate binding"/>
    <property type="evidence" value="ECO:0007669"/>
    <property type="project" value="InterPro"/>
</dbReference>
<dbReference type="InterPro" id="IPR013783">
    <property type="entry name" value="Ig-like_fold"/>
</dbReference>
<comment type="subcellular location">
    <subcellularLocation>
        <location evidence="1">Endoplasmic reticulum membrane</location>
        <topology evidence="1">Single-pass type I membrane protein</topology>
    </subcellularLocation>
</comment>
<dbReference type="InterPro" id="IPR039155">
    <property type="entry name" value="MLEC"/>
</dbReference>
<keyword evidence="4" id="KW-0732">Signal</keyword>
<evidence type="ECO:0000256" key="2">
    <source>
        <dbReference type="ARBA" id="ARBA00009141"/>
    </source>
</evidence>
<sequence length="1297" mass="138705">MIKLNYLKVFSLTAVYKSTTALIVVALLHGNLYSAARLRTDKNLYFTNTGRVAPPDTCAPVSTLSCSVIKVNSPYVLTFDSATTGTILDKNGLGTGFTTVNTYSGTRLAVDGSSSNPAVPGYEPSRITLTGGRLQLLAAKGIDYQANNNQLNSLGVQISAAGKVQIEVDIINPYNGTQSQQAGIWYGLSDKTYIKLGVTGNKVELRKELNDASSTVANANPDQRVTAAISGLNTQTVRLRLVIDSVAQTAEGFYSTNGGSTYISTGASGYSTSSVNISAMNVTSGNVYAAIFATYRNATSAVTYTFDNFSVTSESIPSSFQTVNINFQPASVTPPAGYKADTGLPFDATRKYGWISPTTGQPVSLEANMRLRSGTGDIKQLTVVQMQANTSGQVPGTWEYSVPNGTYRVKVSAGDNGYYDSDHQINIEGLPVITDFIPTSSNKFLEATATVQVNDGKLTVDSKGGVNTKMNYVSIGEATTIADNTPPTASARFVGTASSPNVYSNEVQIIVTSRDAGGSGIASLQYSINNGTYVNYTVPFTLATAGNYTMSIKAVDGNGNQTITSAYNFSIVQAASGAYMVLKNMDNFPADDQLVFSRIQVPWRRTSPDTTAFNSNHDKVRLRINNKGTGKLTITSLALSNPTAWKIVSIGTDTLATLPISISTNTYKDVTIQFIAQNAATRLRILTDTLYISSNDDLVPFKKIGLRGIWQAAGEGVAEPYAQQIITAFGFKTNTGYGHDDGNIDGSTIVPNSNEITASFFVRADASKPVTIYQMAAYHGCCASIETISYYSKGTTTTKSVFTHNPLDGQSVIPRLQSSSTSPAQGSFVPTGTFGLKVGSAWSDRTKNYNGLIGIRFWKVLDANGNIVPNAYIIGGDYLGTTFTNYDYQDNVYYVDNIRPDSGSVNYSPLASTTGSSVNFDTATTGSTTTVSVTLKNMGISYPDGSSDPSIKLTGVKIVGPNAGEFSVGTLSTTNLAIQATTSLAVRFVPNTAGIKNAALLVSYNSSALPLRIPLYGISNSSTKTVSILKRIKSGSNAAVTIGGNTYEADNSYRQGSIKLDNQVTPSDVAGTDDDILYQTYLSANADLAETRYAIPLANGNYAVRLHFVENYWTTVGSRVFNTTIEDKLVLPNFDIFNEIGYRVALVKDFNVTISDGTLNIKFNPTANRVAISGIEIFQITDVTQPVMLASLKGETALTKVTEVKAPTPSLRKITLYPNPISGNSFYVNASNFASRDKVQLVISDISGRVLQTQTFITDESGSANVYLTMKTTPEKGVYIVQARSQTSNVNSRLLVQ</sequence>
<dbReference type="NCBIfam" id="NF047446">
    <property type="entry name" value="barrel_OmpL47"/>
    <property type="match status" value="1"/>
</dbReference>
<evidence type="ECO:0000256" key="1">
    <source>
        <dbReference type="ARBA" id="ARBA00004115"/>
    </source>
</evidence>
<keyword evidence="12" id="KW-1185">Reference proteome</keyword>
<dbReference type="NCBIfam" id="TIGR04183">
    <property type="entry name" value="Por_Secre_tail"/>
    <property type="match status" value="1"/>
</dbReference>
<dbReference type="Gene3D" id="2.60.40.10">
    <property type="entry name" value="Immunoglobulins"/>
    <property type="match status" value="2"/>
</dbReference>
<keyword evidence="7" id="KW-0472">Membrane</keyword>
<dbReference type="SUPFAM" id="SSF49785">
    <property type="entry name" value="Galactose-binding domain-like"/>
    <property type="match status" value="2"/>
</dbReference>
<organism evidence="11 12">
    <name type="scientific">Hufsiella arboris</name>
    <dbReference type="NCBI Taxonomy" id="2695275"/>
    <lineage>
        <taxon>Bacteria</taxon>
        <taxon>Pseudomonadati</taxon>
        <taxon>Bacteroidota</taxon>
        <taxon>Sphingobacteriia</taxon>
        <taxon>Sphingobacteriales</taxon>
        <taxon>Sphingobacteriaceae</taxon>
        <taxon>Hufsiella</taxon>
    </lineage>
</organism>
<evidence type="ECO:0000313" key="11">
    <source>
        <dbReference type="EMBL" id="MXV51303.1"/>
    </source>
</evidence>
<gene>
    <name evidence="11" type="ORF">GS399_10015</name>
</gene>
<dbReference type="InterPro" id="IPR058094">
    <property type="entry name" value="Ig-like_OmpL47-like"/>
</dbReference>
<dbReference type="PANTHER" id="PTHR13460">
    <property type="match status" value="1"/>
</dbReference>